<feature type="compositionally biased region" description="Low complexity" evidence="5">
    <location>
        <begin position="15"/>
        <end position="28"/>
    </location>
</feature>
<dbReference type="Pfam" id="PF26577">
    <property type="entry name" value="TSEN34_N"/>
    <property type="match status" value="1"/>
</dbReference>
<organism evidence="8 9">
    <name type="scientific">Lodderomyces beijingensis</name>
    <dbReference type="NCBI Taxonomy" id="1775926"/>
    <lineage>
        <taxon>Eukaryota</taxon>
        <taxon>Fungi</taxon>
        <taxon>Dikarya</taxon>
        <taxon>Ascomycota</taxon>
        <taxon>Saccharomycotina</taxon>
        <taxon>Pichiomycetes</taxon>
        <taxon>Debaryomycetaceae</taxon>
        <taxon>Candida/Lodderomyces clade</taxon>
        <taxon>Lodderomyces</taxon>
    </lineage>
</organism>
<evidence type="ECO:0000256" key="4">
    <source>
        <dbReference type="PIRNR" id="PIRNR017250"/>
    </source>
</evidence>
<evidence type="ECO:0000313" key="8">
    <source>
        <dbReference type="EMBL" id="CAK9435406.1"/>
    </source>
</evidence>
<dbReference type="SUPFAM" id="SSF53032">
    <property type="entry name" value="tRNA-intron endonuclease catalytic domain-like"/>
    <property type="match status" value="1"/>
</dbReference>
<accession>A0ABP0ZCJ0</accession>
<comment type="function">
    <text evidence="4">Constitutes one of the two catalytic subunit of the tRNA-splicing endonuclease complex, a complex responsible for identification and cleavage of the splice sites in pre-tRNA. It cleaves pre-tRNA at the 5'- and 3'-splice sites to release the intron. The products are an intron and two tRNA half-molecules bearing 2',3'-cyclic phosphate and 5'-OH termini. There are no conserved sequences at the splice sites, but the intron is invariably located at the same site in the gene, placing the splice sites an invariant distance from the constant structural features of the tRNA body.</text>
</comment>
<evidence type="ECO:0000259" key="7">
    <source>
        <dbReference type="Pfam" id="PF26577"/>
    </source>
</evidence>
<dbReference type="EC" id="4.6.1.16" evidence="4"/>
<keyword evidence="3 4" id="KW-0456">Lyase</keyword>
<keyword evidence="9" id="KW-1185">Reference proteome</keyword>
<dbReference type="InterPro" id="IPR006677">
    <property type="entry name" value="tRNA_intron_Endonuc_cat-like"/>
</dbReference>
<feature type="region of interest" description="Disordered" evidence="5">
    <location>
        <begin position="1"/>
        <end position="28"/>
    </location>
</feature>
<dbReference type="Pfam" id="PF01974">
    <property type="entry name" value="tRNA_int_endo"/>
    <property type="match status" value="1"/>
</dbReference>
<dbReference type="RefSeq" id="XP_066827071.1">
    <property type="nucleotide sequence ID" value="XM_066971206.1"/>
</dbReference>
<evidence type="ECO:0000256" key="3">
    <source>
        <dbReference type="ARBA" id="ARBA00023239"/>
    </source>
</evidence>
<keyword evidence="2 4" id="KW-0819">tRNA processing</keyword>
<dbReference type="EMBL" id="OZ022405">
    <property type="protein sequence ID" value="CAK9435406.1"/>
    <property type="molecule type" value="Genomic_DNA"/>
</dbReference>
<dbReference type="CDD" id="cd22363">
    <property type="entry name" value="tRNA-intron_lyase_C"/>
    <property type="match status" value="1"/>
</dbReference>
<comment type="similarity">
    <text evidence="1 4">Belongs to the tRNA-intron endonuclease family.</text>
</comment>
<evidence type="ECO:0000259" key="6">
    <source>
        <dbReference type="Pfam" id="PF01974"/>
    </source>
</evidence>
<evidence type="ECO:0000256" key="1">
    <source>
        <dbReference type="ARBA" id="ARBA00008078"/>
    </source>
</evidence>
<feature type="domain" description="tRNA intron endonuclease catalytic" evidence="6">
    <location>
        <begin position="172"/>
        <end position="244"/>
    </location>
</feature>
<dbReference type="PANTHER" id="PTHR13070:SF0">
    <property type="entry name" value="TRNA-SPLICING ENDONUCLEASE SUBUNIT SEN34"/>
    <property type="match status" value="1"/>
</dbReference>
<dbReference type="InterPro" id="IPR016690">
    <property type="entry name" value="TSEN34"/>
</dbReference>
<dbReference type="Gene3D" id="3.40.1350.10">
    <property type="match status" value="1"/>
</dbReference>
<feature type="domain" description="TSEN34 N-terminal" evidence="7">
    <location>
        <begin position="43"/>
        <end position="106"/>
    </location>
</feature>
<dbReference type="Proteomes" id="UP001497383">
    <property type="component" value="Chromosome 1"/>
</dbReference>
<dbReference type="PIRSF" id="PIRSF017250">
    <property type="entry name" value="tRNA_splic_SEN34"/>
    <property type="match status" value="1"/>
</dbReference>
<evidence type="ECO:0000313" key="9">
    <source>
        <dbReference type="Proteomes" id="UP001497383"/>
    </source>
</evidence>
<gene>
    <name evidence="8" type="ORF">LODBEIA_P01330</name>
</gene>
<name>A0ABP0ZCJ0_9ASCO</name>
<evidence type="ECO:0000256" key="2">
    <source>
        <dbReference type="ARBA" id="ARBA00022694"/>
    </source>
</evidence>
<dbReference type="InterPro" id="IPR011856">
    <property type="entry name" value="tRNA_endonuc-like_dom_sf"/>
</dbReference>
<evidence type="ECO:0000256" key="5">
    <source>
        <dbReference type="SAM" id="MobiDB-lite"/>
    </source>
</evidence>
<dbReference type="InterPro" id="IPR036167">
    <property type="entry name" value="tRNA_intron_Endo_cat-like_sf"/>
</dbReference>
<dbReference type="InterPro" id="IPR059049">
    <property type="entry name" value="TSEN34_N"/>
</dbReference>
<protein>
    <recommendedName>
        <fullName evidence="4">tRNA-splicing endonuclease subunit Sen34</fullName>
        <ecNumber evidence="4">4.6.1.16</ecNumber>
    </recommendedName>
</protein>
<proteinExistence type="inferred from homology"/>
<dbReference type="GeneID" id="92205329"/>
<sequence length="286" mass="32547">MQDADPTIVQTKLDTQTTENASSSASTAQAPQKIILPVISPRHNPEVLLFNVEDIRTLRNDHHILGLLSGTLPQFPQQNIFLSIPLKLNIYETLWLVKMDVARLVDQLSYRLAKLQSCTQTNQVEPGENMVTIPNMDPTGYDHGIARTHEIPTRAYIESYLSNASRRDRRNFKRHFRYYAFLQDRGFYINPGLKFGGDLVLYPGDPLRYHSYSIVRFEFVDMYEIISGGRLATSVKKNMIVMGSRDANTREQGGAEDDVTVDDEYVSSLFEDEVPLCFSIEWSGFG</sequence>
<reference evidence="8 9" key="1">
    <citation type="submission" date="2024-03" db="EMBL/GenBank/DDBJ databases">
        <authorList>
            <person name="Brejova B."/>
        </authorList>
    </citation>
    <scope>NUCLEOTIDE SEQUENCE [LARGE SCALE GENOMIC DNA]</scope>
    <source>
        <strain evidence="8 9">CBS 14171</strain>
    </source>
</reference>
<dbReference type="PANTHER" id="PTHR13070">
    <property type="entry name" value="TRNA-SPLICING ENDONUCLEASE SUBUNIT SEN34-RELATED"/>
    <property type="match status" value="1"/>
</dbReference>